<accession>A0AAW6FHZ2</accession>
<feature type="non-terminal residue" evidence="1">
    <location>
        <position position="1"/>
    </location>
</feature>
<evidence type="ECO:0000313" key="2">
    <source>
        <dbReference type="Proteomes" id="UP001212263"/>
    </source>
</evidence>
<gene>
    <name evidence="1" type="ORF">PN645_11285</name>
</gene>
<sequence length="60" mass="7102">IGESVLEVIIEIDCYYNLIRQFKGSILFAGFRKKNNEQFLEASLPLKNKRGEKNEKRKRE</sequence>
<dbReference type="RefSeq" id="WP_272055128.1">
    <property type="nucleotide sequence ID" value="NZ_JAQMRD010000013.1"/>
</dbReference>
<proteinExistence type="predicted"/>
<protein>
    <submittedName>
        <fullName evidence="1">Uncharacterized protein</fullName>
    </submittedName>
</protein>
<name>A0AAW6FHZ2_9BACT</name>
<comment type="caution">
    <text evidence="1">The sequence shown here is derived from an EMBL/GenBank/DDBJ whole genome shotgun (WGS) entry which is preliminary data.</text>
</comment>
<dbReference type="AlphaFoldDB" id="A0AAW6FHZ2"/>
<organism evidence="1 2">
    <name type="scientific">Odoribacter splanchnicus</name>
    <dbReference type="NCBI Taxonomy" id="28118"/>
    <lineage>
        <taxon>Bacteria</taxon>
        <taxon>Pseudomonadati</taxon>
        <taxon>Bacteroidota</taxon>
        <taxon>Bacteroidia</taxon>
        <taxon>Bacteroidales</taxon>
        <taxon>Odoribacteraceae</taxon>
        <taxon>Odoribacter</taxon>
    </lineage>
</organism>
<dbReference type="EMBL" id="JAQMRD010000013">
    <property type="protein sequence ID" value="MDB9223588.1"/>
    <property type="molecule type" value="Genomic_DNA"/>
</dbReference>
<evidence type="ECO:0000313" key="1">
    <source>
        <dbReference type="EMBL" id="MDB9223588.1"/>
    </source>
</evidence>
<reference evidence="1" key="1">
    <citation type="submission" date="2023-01" db="EMBL/GenBank/DDBJ databases">
        <title>Human gut microbiome strain richness.</title>
        <authorList>
            <person name="Chen-Liaw A."/>
        </authorList>
    </citation>
    <scope>NUCLEOTIDE SEQUENCE</scope>
    <source>
        <strain evidence="1">RTP21484st1_B7_RTP21484_190118</strain>
    </source>
</reference>
<dbReference type="Proteomes" id="UP001212263">
    <property type="component" value="Unassembled WGS sequence"/>
</dbReference>